<sequence length="345" mass="37245">MASEKNTEMGVAEFIRHQSSSLPMALTATECAGKTYIVTGSNIGLGLECSKHLVKLGSKKVIMAVRSLERGQAALAAVEAETLVKGVAEVWQLDMGDYGSVKTFAARVERDLERVDGILENAAAANGSWIVTEGMESTIAVNVVGTVLLAVLLMPYLSRCAKNFRIQPRIGIVTSGLGFSREVDLSKIDKTRGILGDVNDSSKWDIDGTNRYSLSKLLQVFAVRRLAQLAPVEKTGIIINLIGPGLCSTGLVRYLNSPSKLLVGGMRLVLGRSAEWGSRTLIHGIAAGEESHGKFLSYCQVKEEWVPRWVSNAQGDEWAVAIWDEVAGELEKIQPSCVGKALQDL</sequence>
<accession>A0A8H4XJ01</accession>
<dbReference type="InterPro" id="IPR036291">
    <property type="entry name" value="NAD(P)-bd_dom_sf"/>
</dbReference>
<keyword evidence="1" id="KW-0560">Oxidoreductase</keyword>
<evidence type="ECO:0008006" key="4">
    <source>
        <dbReference type="Google" id="ProtNLM"/>
    </source>
</evidence>
<keyword evidence="3" id="KW-1185">Reference proteome</keyword>
<reference evidence="2" key="1">
    <citation type="journal article" date="2020" name="BMC Genomics">
        <title>Correction to: Identification and distribution of gene clusters required for synthesis of sphingolipid metabolism inhibitors in diverse species of the filamentous fungus Fusarium.</title>
        <authorList>
            <person name="Kim H.S."/>
            <person name="Lohmar J.M."/>
            <person name="Busman M."/>
            <person name="Brown D.W."/>
            <person name="Naumann T.A."/>
            <person name="Divon H.H."/>
            <person name="Lysoe E."/>
            <person name="Uhlig S."/>
            <person name="Proctor R.H."/>
        </authorList>
    </citation>
    <scope>NUCLEOTIDE SEQUENCE</scope>
    <source>
        <strain evidence="2">NRRL 22465</strain>
    </source>
</reference>
<gene>
    <name evidence="2" type="ORF">FZEAL_6917</name>
</gene>
<dbReference type="PANTHER" id="PTHR43157">
    <property type="entry name" value="PHOSPHATIDYLINOSITOL-GLYCAN BIOSYNTHESIS CLASS F PROTEIN-RELATED"/>
    <property type="match status" value="1"/>
</dbReference>
<dbReference type="SUPFAM" id="SSF51735">
    <property type="entry name" value="NAD(P)-binding Rossmann-fold domains"/>
    <property type="match status" value="1"/>
</dbReference>
<dbReference type="Pfam" id="PF00106">
    <property type="entry name" value="adh_short"/>
    <property type="match status" value="1"/>
</dbReference>
<dbReference type="PANTHER" id="PTHR43157:SF31">
    <property type="entry name" value="PHOSPHATIDYLINOSITOL-GLYCAN BIOSYNTHESIS CLASS F PROTEIN"/>
    <property type="match status" value="1"/>
</dbReference>
<protein>
    <recommendedName>
        <fullName evidence="4">Short-chain dehydrogenase/reductase</fullName>
    </recommendedName>
</protein>
<evidence type="ECO:0000313" key="3">
    <source>
        <dbReference type="Proteomes" id="UP000635477"/>
    </source>
</evidence>
<dbReference type="GO" id="GO:0016491">
    <property type="term" value="F:oxidoreductase activity"/>
    <property type="evidence" value="ECO:0007669"/>
    <property type="project" value="UniProtKB-KW"/>
</dbReference>
<proteinExistence type="predicted"/>
<evidence type="ECO:0000313" key="2">
    <source>
        <dbReference type="EMBL" id="KAF4976413.1"/>
    </source>
</evidence>
<reference evidence="2" key="2">
    <citation type="submission" date="2020-05" db="EMBL/GenBank/DDBJ databases">
        <authorList>
            <person name="Kim H.-S."/>
            <person name="Proctor R.H."/>
            <person name="Brown D.W."/>
        </authorList>
    </citation>
    <scope>NUCLEOTIDE SEQUENCE</scope>
    <source>
        <strain evidence="2">NRRL 22465</strain>
    </source>
</reference>
<evidence type="ECO:0000256" key="1">
    <source>
        <dbReference type="ARBA" id="ARBA00023002"/>
    </source>
</evidence>
<comment type="caution">
    <text evidence="2">The sequence shown here is derived from an EMBL/GenBank/DDBJ whole genome shotgun (WGS) entry which is preliminary data.</text>
</comment>
<dbReference type="InterPro" id="IPR002347">
    <property type="entry name" value="SDR_fam"/>
</dbReference>
<organism evidence="2 3">
    <name type="scientific">Fusarium zealandicum</name>
    <dbReference type="NCBI Taxonomy" id="1053134"/>
    <lineage>
        <taxon>Eukaryota</taxon>
        <taxon>Fungi</taxon>
        <taxon>Dikarya</taxon>
        <taxon>Ascomycota</taxon>
        <taxon>Pezizomycotina</taxon>
        <taxon>Sordariomycetes</taxon>
        <taxon>Hypocreomycetidae</taxon>
        <taxon>Hypocreales</taxon>
        <taxon>Nectriaceae</taxon>
        <taxon>Fusarium</taxon>
        <taxon>Fusarium staphyleae species complex</taxon>
    </lineage>
</organism>
<dbReference type="Proteomes" id="UP000635477">
    <property type="component" value="Unassembled WGS sequence"/>
</dbReference>
<dbReference type="EMBL" id="JABEYC010000536">
    <property type="protein sequence ID" value="KAF4976413.1"/>
    <property type="molecule type" value="Genomic_DNA"/>
</dbReference>
<dbReference type="AlphaFoldDB" id="A0A8H4XJ01"/>
<dbReference type="PRINTS" id="PR00081">
    <property type="entry name" value="GDHRDH"/>
</dbReference>
<dbReference type="Gene3D" id="3.40.50.720">
    <property type="entry name" value="NAD(P)-binding Rossmann-like Domain"/>
    <property type="match status" value="1"/>
</dbReference>
<dbReference type="OrthoDB" id="542013at2759"/>
<name>A0A8H4XJ01_9HYPO</name>